<feature type="transmembrane region" description="Helical" evidence="10">
    <location>
        <begin position="503"/>
        <end position="521"/>
    </location>
</feature>
<feature type="transmembrane region" description="Helical" evidence="10">
    <location>
        <begin position="527"/>
        <end position="549"/>
    </location>
</feature>
<evidence type="ECO:0000256" key="4">
    <source>
        <dbReference type="ARBA" id="ARBA00022692"/>
    </source>
</evidence>
<keyword evidence="8 10" id="KW-0472">Membrane</keyword>
<evidence type="ECO:0000256" key="6">
    <source>
        <dbReference type="ARBA" id="ARBA00022927"/>
    </source>
</evidence>
<dbReference type="InterPro" id="IPR004813">
    <property type="entry name" value="OPT"/>
</dbReference>
<keyword evidence="3" id="KW-0813">Transport</keyword>
<dbReference type="NCBIfam" id="TIGR00728">
    <property type="entry name" value="OPT_sfam"/>
    <property type="match status" value="1"/>
</dbReference>
<comment type="subcellular location">
    <subcellularLocation>
        <location evidence="1">Membrane</location>
        <topology evidence="1">Multi-pass membrane protein</topology>
    </subcellularLocation>
</comment>
<keyword evidence="6" id="KW-0653">Protein transport</keyword>
<reference evidence="11 12" key="1">
    <citation type="journal article" date="2023" name="G3 (Bethesda)">
        <title>A chromosome-level genome assembly of Zasmidium syzygii isolated from banana leaves.</title>
        <authorList>
            <person name="van Westerhoven A.C."/>
            <person name="Mehrabi R."/>
            <person name="Talebi R."/>
            <person name="Steentjes M.B.F."/>
            <person name="Corcolon B."/>
            <person name="Chong P.A."/>
            <person name="Kema G.H.J."/>
            <person name="Seidl M.F."/>
        </authorList>
    </citation>
    <scope>NUCLEOTIDE SEQUENCE [LARGE SCALE GENOMIC DNA]</scope>
    <source>
        <strain evidence="11 12">P124</strain>
    </source>
</reference>
<dbReference type="PANTHER" id="PTHR22601">
    <property type="entry name" value="ISP4 LIKE PROTEIN"/>
    <property type="match status" value="1"/>
</dbReference>
<keyword evidence="12" id="KW-1185">Reference proteome</keyword>
<feature type="transmembrane region" description="Helical" evidence="10">
    <location>
        <begin position="680"/>
        <end position="698"/>
    </location>
</feature>
<dbReference type="Pfam" id="PF03169">
    <property type="entry name" value="OPT"/>
    <property type="match status" value="1"/>
</dbReference>
<dbReference type="EMBL" id="JAXOVC010000004">
    <property type="protein sequence ID" value="KAK4502521.1"/>
    <property type="molecule type" value="Genomic_DNA"/>
</dbReference>
<feature type="transmembrane region" description="Helical" evidence="10">
    <location>
        <begin position="335"/>
        <end position="361"/>
    </location>
</feature>
<organism evidence="11 12">
    <name type="scientific">Zasmidium cellare</name>
    <name type="common">Wine cellar mold</name>
    <name type="synonym">Racodium cellare</name>
    <dbReference type="NCBI Taxonomy" id="395010"/>
    <lineage>
        <taxon>Eukaryota</taxon>
        <taxon>Fungi</taxon>
        <taxon>Dikarya</taxon>
        <taxon>Ascomycota</taxon>
        <taxon>Pezizomycotina</taxon>
        <taxon>Dothideomycetes</taxon>
        <taxon>Dothideomycetidae</taxon>
        <taxon>Mycosphaerellales</taxon>
        <taxon>Mycosphaerellaceae</taxon>
        <taxon>Zasmidium</taxon>
    </lineage>
</organism>
<feature type="transmembrane region" description="Helical" evidence="10">
    <location>
        <begin position="718"/>
        <end position="742"/>
    </location>
</feature>
<accession>A0ABR0EMY3</accession>
<proteinExistence type="inferred from homology"/>
<comment type="similarity">
    <text evidence="2">Belongs to the oligopeptide OPT transporter family.</text>
</comment>
<feature type="transmembrane region" description="Helical" evidence="10">
    <location>
        <begin position="172"/>
        <end position="192"/>
    </location>
</feature>
<feature type="transmembrane region" description="Helical" evidence="10">
    <location>
        <begin position="265"/>
        <end position="283"/>
    </location>
</feature>
<comment type="caution">
    <text evidence="11">The sequence shown here is derived from an EMBL/GenBank/DDBJ whole genome shotgun (WGS) entry which is preliminary data.</text>
</comment>
<evidence type="ECO:0000256" key="7">
    <source>
        <dbReference type="ARBA" id="ARBA00022989"/>
    </source>
</evidence>
<evidence type="ECO:0000256" key="5">
    <source>
        <dbReference type="ARBA" id="ARBA00022856"/>
    </source>
</evidence>
<evidence type="ECO:0000256" key="10">
    <source>
        <dbReference type="SAM" id="Phobius"/>
    </source>
</evidence>
<keyword evidence="7 10" id="KW-1133">Transmembrane helix</keyword>
<evidence type="ECO:0000256" key="8">
    <source>
        <dbReference type="ARBA" id="ARBA00023136"/>
    </source>
</evidence>
<evidence type="ECO:0000313" key="12">
    <source>
        <dbReference type="Proteomes" id="UP001305779"/>
    </source>
</evidence>
<feature type="transmembrane region" description="Helical" evidence="10">
    <location>
        <begin position="204"/>
        <end position="225"/>
    </location>
</feature>
<name>A0ABR0EMY3_ZASCE</name>
<sequence length="809" mass="89348">MPENAAASDEAINMADMVVQEENTSAGPSDVKPAFQQEAPVDSKNPSTKIADETAINNADDDEDDDFDKGEINNLHRPAQNSDVLTRTIHVSDDPSMPAITFRSMFLGTGLSIFGGVLSAIYYFKPQEISLSPVFLAVLAYLLGETMSLTIPRKGKLGRFLNPHPFNIKEHLAITIMASASAVSALGIQVISVERLYYNNELSAAVSIFLLLSSQYLGYGIAGLMRRTMLYPKAMLWPANIPINSMLENLHSKSEDHSNRKPLRVFLYVFGAIFIWEILPQWICTMLTGVSIFCLANQNSTVFTHIFGGAAGNEGLGLLSFCFDWQQITAPTSPLYFPISSLISQGIGITGCIILFASVYYSNVWNALNYPFLSQLVFSNTSTAGNAVQWNQTLAIGPDSKIDMVAVDLLGLPAFSATNALNMMLTNMSMAAAIVHLFLWYPREAWEAFAFLDPRNLSKLRHITRIPAAIRRAFASRGKPDEMRDNYDPHYRLMLEYAPAPDWWYGIVLLLSAVIALVLIYKADTTLPWWGFIIAAMLGYVLIAVLGAMQAITGVPFTSQSLVQMIGGYIHPGYPVANMYFSLYAYNALVQGKLLAQDLKLAQYGHLAPRVTFFVQMWGTLLGALFNYIIANDVIKNQATILLSVEGTNIWSGANLQQFNSQAVAWGGLSRQLFSVGGQYEWVTLVMIPGLFVPLPLWLAHRRWPNLGLDNINTSVTLFYLCYLNVGVNSSIFMFFIIGFISQGYIRRRYPNIFVKYNYLISAALDGGSSVMVFILSFAVLGAAGAAVQFPKYWGNNVDGNPDRCASAN</sequence>
<feature type="region of interest" description="Disordered" evidence="9">
    <location>
        <begin position="1"/>
        <end position="67"/>
    </location>
</feature>
<evidence type="ECO:0008006" key="13">
    <source>
        <dbReference type="Google" id="ProtNLM"/>
    </source>
</evidence>
<evidence type="ECO:0000256" key="3">
    <source>
        <dbReference type="ARBA" id="ARBA00022448"/>
    </source>
</evidence>
<feature type="transmembrane region" description="Helical" evidence="10">
    <location>
        <begin position="105"/>
        <end position="124"/>
    </location>
</feature>
<feature type="transmembrane region" description="Helical" evidence="10">
    <location>
        <begin position="130"/>
        <end position="151"/>
    </location>
</feature>
<feature type="transmembrane region" description="Helical" evidence="10">
    <location>
        <begin position="763"/>
        <end position="788"/>
    </location>
</feature>
<dbReference type="Proteomes" id="UP001305779">
    <property type="component" value="Unassembled WGS sequence"/>
</dbReference>
<dbReference type="InterPro" id="IPR004648">
    <property type="entry name" value="Oligpept_transpt"/>
</dbReference>
<keyword evidence="4 10" id="KW-0812">Transmembrane</keyword>
<protein>
    <recommendedName>
        <fullName evidence="13">Oligopeptide transporter</fullName>
    </recommendedName>
</protein>
<gene>
    <name evidence="11" type="ORF">PRZ48_005946</name>
</gene>
<evidence type="ECO:0000313" key="11">
    <source>
        <dbReference type="EMBL" id="KAK4502521.1"/>
    </source>
</evidence>
<evidence type="ECO:0000256" key="1">
    <source>
        <dbReference type="ARBA" id="ARBA00004141"/>
    </source>
</evidence>
<feature type="transmembrane region" description="Helical" evidence="10">
    <location>
        <begin position="420"/>
        <end position="441"/>
    </location>
</feature>
<evidence type="ECO:0000256" key="2">
    <source>
        <dbReference type="ARBA" id="ARBA00008807"/>
    </source>
</evidence>
<keyword evidence="5" id="KW-0571">Peptide transport</keyword>
<evidence type="ECO:0000256" key="9">
    <source>
        <dbReference type="SAM" id="MobiDB-lite"/>
    </source>
</evidence>